<dbReference type="InterPro" id="IPR025588">
    <property type="entry name" value="YcxB-like_C"/>
</dbReference>
<dbReference type="Pfam" id="PF14317">
    <property type="entry name" value="YcxB"/>
    <property type="match status" value="1"/>
</dbReference>
<sequence length="234" mass="26690">MSDLESAKIPWSAVTEIWERSSYWMIFTAPSQFMTLPVESMSTTDRDFIRLYNAARTAAKILTFVDTPVFPEKTYPVRTGSHQYLCRCKQIPMGKFIAGGLFWPVAEVRRYCLLSPMSIAAAHTHAFFNEVTESGFVWTIRDDAGFPTSTNQSKEAAMPFWSSEIRARRIIDQVLAYRGFTPHRLPVEVFLDRWLQGLEQDNLRVGINWSGVRATGFDIAPADVRRGLHNVSTR</sequence>
<name>A0A7Y2R9I3_9HYPH</name>
<dbReference type="AlphaFoldDB" id="A0A7Y2R9I3"/>
<dbReference type="EMBL" id="JABEQY010000030">
    <property type="protein sequence ID" value="NNH66867.1"/>
    <property type="molecule type" value="Genomic_DNA"/>
</dbReference>
<organism evidence="2 3">
    <name type="scientific">Rhizobium laguerreae</name>
    <dbReference type="NCBI Taxonomy" id="1076926"/>
    <lineage>
        <taxon>Bacteria</taxon>
        <taxon>Pseudomonadati</taxon>
        <taxon>Pseudomonadota</taxon>
        <taxon>Alphaproteobacteria</taxon>
        <taxon>Hyphomicrobiales</taxon>
        <taxon>Rhizobiaceae</taxon>
        <taxon>Rhizobium/Agrobacterium group</taxon>
        <taxon>Rhizobium</taxon>
    </lineage>
</organism>
<evidence type="ECO:0000259" key="1">
    <source>
        <dbReference type="Pfam" id="PF14317"/>
    </source>
</evidence>
<accession>A0A7Y2R9I3</accession>
<dbReference type="Proteomes" id="UP000530654">
    <property type="component" value="Unassembled WGS sequence"/>
</dbReference>
<feature type="domain" description="YcxB-like C-terminal" evidence="1">
    <location>
        <begin position="3"/>
        <end position="50"/>
    </location>
</feature>
<dbReference type="InterPro" id="IPR021284">
    <property type="entry name" value="DUF2750"/>
</dbReference>
<gene>
    <name evidence="2" type="ORF">HLI17_26935</name>
</gene>
<protein>
    <submittedName>
        <fullName evidence="2">DUF2750 domain-containing protein</fullName>
    </submittedName>
</protein>
<reference evidence="2 3" key="1">
    <citation type="submission" date="2020-04" db="EMBL/GenBank/DDBJ databases">
        <title>Rhizobium bacterial biofertilizers improve the content of phenolic compounds of Lactuca sativa L. under non-saline and saline-stress conditions.</title>
        <authorList>
            <person name="Ayuso-Calles M."/>
            <person name="Garcia-Estevez I."/>
            <person name="Jimenez-Gomez A."/>
            <person name="Flores-Felix J.D."/>
            <person name="Escribano-Bailon M."/>
            <person name="Rivas R."/>
        </authorList>
    </citation>
    <scope>NUCLEOTIDE SEQUENCE [LARGE SCALE GENOMIC DNA]</scope>
    <source>
        <strain evidence="2 3">GPTR02</strain>
    </source>
</reference>
<evidence type="ECO:0000313" key="2">
    <source>
        <dbReference type="EMBL" id="NNH66867.1"/>
    </source>
</evidence>
<proteinExistence type="predicted"/>
<evidence type="ECO:0000313" key="3">
    <source>
        <dbReference type="Proteomes" id="UP000530654"/>
    </source>
</evidence>
<comment type="caution">
    <text evidence="2">The sequence shown here is derived from an EMBL/GenBank/DDBJ whole genome shotgun (WGS) entry which is preliminary data.</text>
</comment>
<dbReference type="Pfam" id="PF11042">
    <property type="entry name" value="DUF2750"/>
    <property type="match status" value="1"/>
</dbReference>